<dbReference type="EMBL" id="JAHQIW010002787">
    <property type="protein sequence ID" value="KAJ1356335.1"/>
    <property type="molecule type" value="Genomic_DNA"/>
</dbReference>
<organism evidence="2 3">
    <name type="scientific">Parelaphostrongylus tenuis</name>
    <name type="common">Meningeal worm</name>
    <dbReference type="NCBI Taxonomy" id="148309"/>
    <lineage>
        <taxon>Eukaryota</taxon>
        <taxon>Metazoa</taxon>
        <taxon>Ecdysozoa</taxon>
        <taxon>Nematoda</taxon>
        <taxon>Chromadorea</taxon>
        <taxon>Rhabditida</taxon>
        <taxon>Rhabditina</taxon>
        <taxon>Rhabditomorpha</taxon>
        <taxon>Strongyloidea</taxon>
        <taxon>Metastrongylidae</taxon>
        <taxon>Parelaphostrongylus</taxon>
    </lineage>
</organism>
<dbReference type="InterPro" id="IPR035127">
    <property type="entry name" value="SL4P"/>
</dbReference>
<protein>
    <submittedName>
        <fullName evidence="2">Uncharacterized protein</fullName>
    </submittedName>
</protein>
<evidence type="ECO:0000313" key="2">
    <source>
        <dbReference type="EMBL" id="KAJ1356335.1"/>
    </source>
</evidence>
<comment type="caution">
    <text evidence="2">The sequence shown here is derived from an EMBL/GenBank/DDBJ whole genome shotgun (WGS) entry which is preliminary data.</text>
</comment>
<reference evidence="2" key="1">
    <citation type="submission" date="2021-06" db="EMBL/GenBank/DDBJ databases">
        <title>Parelaphostrongylus tenuis whole genome reference sequence.</title>
        <authorList>
            <person name="Garwood T.J."/>
            <person name="Larsen P.A."/>
            <person name="Fountain-Jones N.M."/>
            <person name="Garbe J.R."/>
            <person name="Macchietto M.G."/>
            <person name="Kania S.A."/>
            <person name="Gerhold R.W."/>
            <person name="Richards J.E."/>
            <person name="Wolf T.M."/>
        </authorList>
    </citation>
    <scope>NUCLEOTIDE SEQUENCE</scope>
    <source>
        <strain evidence="2">MNPRO001-30</strain>
        <tissue evidence="2">Meninges</tissue>
    </source>
</reference>
<dbReference type="Pfam" id="PF17618">
    <property type="entry name" value="SL4P"/>
    <property type="match status" value="1"/>
</dbReference>
<dbReference type="Proteomes" id="UP001196413">
    <property type="component" value="Unassembled WGS sequence"/>
</dbReference>
<evidence type="ECO:0000313" key="3">
    <source>
        <dbReference type="Proteomes" id="UP001196413"/>
    </source>
</evidence>
<dbReference type="EMBL" id="JAHQIW010002787">
    <property type="protein sequence ID" value="KAJ1356326.1"/>
    <property type="molecule type" value="Genomic_DNA"/>
</dbReference>
<evidence type="ECO:0000313" key="1">
    <source>
        <dbReference type="EMBL" id="KAJ1356326.1"/>
    </source>
</evidence>
<accession>A0AAD5QP49</accession>
<sequence>MSDCDSKLELARFKVYQEYAPRFYIAFKDKDELYQLFKKKIGELGIEPANIYFTNYYGEIVEINDAESLLEIVRDQLRVNSHTVRISVCDNNDKVVSFSAHDKRFHRHARRTRQERTNGCECCRNEDHHNLSEPFPPGRHFRYDHLPSPLHYNHNCIDPSRFGPFHVDFQSGRYPFHPWELVVDDIDLAVWKTIFMATRCFLSIIVMSHHVLFRRVMIIPFCRVFHFAVFS</sequence>
<gene>
    <name evidence="1" type="ORF">KIN20_014022</name>
    <name evidence="2" type="ORF">KIN20_014032</name>
</gene>
<name>A0AAD5QP49_PARTN</name>
<proteinExistence type="predicted"/>
<keyword evidence="3" id="KW-1185">Reference proteome</keyword>
<dbReference type="AlphaFoldDB" id="A0AAD5QP49"/>